<keyword evidence="2" id="KW-1185">Reference proteome</keyword>
<sequence length="42" mass="4376">MIGNDQGRYEGALFGDGAKEAAGIVQFENNSNLGVSFGGKKQ</sequence>
<comment type="caution">
    <text evidence="1">The sequence shown here is derived from an EMBL/GenBank/DDBJ whole genome shotgun (WGS) entry which is preliminary data.</text>
</comment>
<protein>
    <submittedName>
        <fullName evidence="1">Transferrin-binding protein-like solute binding protein</fullName>
    </submittedName>
</protein>
<dbReference type="Gene3D" id="2.40.160.90">
    <property type="match status" value="1"/>
</dbReference>
<organism evidence="1 2">
    <name type="scientific">Actinobacillus equuli subsp. equuli</name>
    <dbReference type="NCBI Taxonomy" id="202947"/>
    <lineage>
        <taxon>Bacteria</taxon>
        <taxon>Pseudomonadati</taxon>
        <taxon>Pseudomonadota</taxon>
        <taxon>Gammaproteobacteria</taxon>
        <taxon>Pasteurellales</taxon>
        <taxon>Pasteurellaceae</taxon>
        <taxon>Actinobacillus</taxon>
    </lineage>
</organism>
<accession>A0A9X4JCV2</accession>
<dbReference type="EMBL" id="JAPHVQ010000002">
    <property type="protein sequence ID" value="MDE8034243.1"/>
    <property type="molecule type" value="Genomic_DNA"/>
</dbReference>
<evidence type="ECO:0000313" key="2">
    <source>
        <dbReference type="Proteomes" id="UP001142444"/>
    </source>
</evidence>
<evidence type="ECO:0000313" key="1">
    <source>
        <dbReference type="EMBL" id="MDE8034243.1"/>
    </source>
</evidence>
<reference evidence="1" key="2">
    <citation type="journal article" date="2023" name="Pathogens">
        <title>Pathological Features and Genomic Characterization of an Actinobacillus equuli subsp. equuli Bearing Unique Virulence-Associated Genes from an Adult Horse with Pleuropneumonia.</title>
        <authorList>
            <person name="Kamali M."/>
            <person name="Carossino M."/>
            <person name="Del Piero F."/>
            <person name="Peak L."/>
            <person name="Mitchell M.S."/>
            <person name="Willette J."/>
            <person name="Baker R."/>
            <person name="Li F."/>
            <person name="Kenez A."/>
            <person name="Balasuriya U.B.R."/>
            <person name="Go Y.Y."/>
        </authorList>
    </citation>
    <scope>NUCLEOTIDE SEQUENCE</scope>
    <source>
        <strain evidence="1">4524</strain>
    </source>
</reference>
<dbReference type="InterPro" id="IPR011250">
    <property type="entry name" value="OMP/PagP_B-barrel"/>
</dbReference>
<reference evidence="1" key="1">
    <citation type="submission" date="2022-11" db="EMBL/GenBank/DDBJ databases">
        <authorList>
            <person name="Kamali M."/>
            <person name="Peak L."/>
            <person name="Go Y.Y."/>
            <person name="Balasuriya U.B.R."/>
            <person name="Carossino M."/>
        </authorList>
    </citation>
    <scope>NUCLEOTIDE SEQUENCE</scope>
    <source>
        <strain evidence="1">4524</strain>
    </source>
</reference>
<proteinExistence type="predicted"/>
<dbReference type="AlphaFoldDB" id="A0A9X4JCV2"/>
<dbReference type="RefSeq" id="WP_275217448.1">
    <property type="nucleotide sequence ID" value="NZ_JAPHVQ010000002.1"/>
</dbReference>
<gene>
    <name evidence="1" type="ORF">OQ257_03560</name>
</gene>
<dbReference type="Proteomes" id="UP001142444">
    <property type="component" value="Unassembled WGS sequence"/>
</dbReference>
<name>A0A9X4JCV2_ACTEU</name>
<dbReference type="SUPFAM" id="SSF56925">
    <property type="entry name" value="OMPA-like"/>
    <property type="match status" value="1"/>
</dbReference>